<dbReference type="SUPFAM" id="SSF110296">
    <property type="entry name" value="Oligoxyloglucan reducing end-specific cellobiohydrolase"/>
    <property type="match status" value="1"/>
</dbReference>
<evidence type="ECO:0000313" key="2">
    <source>
        <dbReference type="EMBL" id="MBS3849832.1"/>
    </source>
</evidence>
<name>A0A942I6T1_9HYPH</name>
<keyword evidence="1" id="KW-0732">Signal</keyword>
<dbReference type="Proteomes" id="UP000678281">
    <property type="component" value="Unassembled WGS sequence"/>
</dbReference>
<evidence type="ECO:0008006" key="4">
    <source>
        <dbReference type="Google" id="ProtNLM"/>
    </source>
</evidence>
<proteinExistence type="predicted"/>
<keyword evidence="3" id="KW-1185">Reference proteome</keyword>
<dbReference type="Gene3D" id="2.130.10.10">
    <property type="entry name" value="YVTN repeat-like/Quinoprotein amine dehydrogenase"/>
    <property type="match status" value="2"/>
</dbReference>
<dbReference type="AlphaFoldDB" id="A0A942I6T1"/>
<sequence length="281" mass="28906">MNRFTLFLLSSIALLSAPAVRADSHGVPISSLAHAHGIAFATNPAAGVILATHHGVYNVDDAGQAILISQPDDFMGFTRVQGDRFIASGHPVQGGNMGVLLSENAGADWDRIADGSNGPVDFHAMSVSAADRQTVYGLYGGIQVSQDGGESWTQTGPGAPDTIDIAAAPDSRGSVYAGTRSGLMFSDDFGASWALQGPEGVPVTAVEASSTGTVYAFFAGAGLFARNSDGKWSALSESFGNQVMLHIALDEASPDRMASVLDDGSVLLSSDGGVTWRALGS</sequence>
<evidence type="ECO:0000256" key="1">
    <source>
        <dbReference type="SAM" id="SignalP"/>
    </source>
</evidence>
<comment type="caution">
    <text evidence="2">The sequence shown here is derived from an EMBL/GenBank/DDBJ whole genome shotgun (WGS) entry which is preliminary data.</text>
</comment>
<accession>A0A942I6T1</accession>
<dbReference type="RefSeq" id="WP_212659463.1">
    <property type="nucleotide sequence ID" value="NZ_JAGXTP010000002.1"/>
</dbReference>
<evidence type="ECO:0000313" key="3">
    <source>
        <dbReference type="Proteomes" id="UP000678281"/>
    </source>
</evidence>
<dbReference type="EMBL" id="JAGXTP010000002">
    <property type="protein sequence ID" value="MBS3849832.1"/>
    <property type="molecule type" value="Genomic_DNA"/>
</dbReference>
<dbReference type="InterPro" id="IPR015943">
    <property type="entry name" value="WD40/YVTN_repeat-like_dom_sf"/>
</dbReference>
<feature type="signal peptide" evidence="1">
    <location>
        <begin position="1"/>
        <end position="22"/>
    </location>
</feature>
<protein>
    <recommendedName>
        <fullName evidence="4">Photosynthesis system II assembly factor Ycf48/Hcf136-like domain-containing protein</fullName>
    </recommendedName>
</protein>
<organism evidence="2 3">
    <name type="scientific">Devosia litorisediminis</name>
    <dbReference type="NCBI Taxonomy" id="2829817"/>
    <lineage>
        <taxon>Bacteria</taxon>
        <taxon>Pseudomonadati</taxon>
        <taxon>Pseudomonadota</taxon>
        <taxon>Alphaproteobacteria</taxon>
        <taxon>Hyphomicrobiales</taxon>
        <taxon>Devosiaceae</taxon>
        <taxon>Devosia</taxon>
    </lineage>
</organism>
<feature type="chain" id="PRO_5037576035" description="Photosynthesis system II assembly factor Ycf48/Hcf136-like domain-containing protein" evidence="1">
    <location>
        <begin position="23"/>
        <end position="281"/>
    </location>
</feature>
<gene>
    <name evidence="2" type="ORF">KD146_14110</name>
</gene>
<reference evidence="2" key="1">
    <citation type="submission" date="2021-04" db="EMBL/GenBank/DDBJ databases">
        <title>Devosia litorisediminis sp. nov., isolated from a sand dune.</title>
        <authorList>
            <person name="Park S."/>
            <person name="Yoon J.-H."/>
        </authorList>
    </citation>
    <scope>NUCLEOTIDE SEQUENCE</scope>
    <source>
        <strain evidence="2">BSSL-BM10</strain>
    </source>
</reference>